<evidence type="ECO:0000313" key="10">
    <source>
        <dbReference type="EMBL" id="KID42419.1"/>
    </source>
</evidence>
<feature type="transmembrane region" description="Helical" evidence="9">
    <location>
        <begin position="447"/>
        <end position="466"/>
    </location>
</feature>
<organism evidence="10 11">
    <name type="scientific">Fructilactobacillus fructivorans</name>
    <dbReference type="NCBI Taxonomy" id="1614"/>
    <lineage>
        <taxon>Bacteria</taxon>
        <taxon>Bacillati</taxon>
        <taxon>Bacillota</taxon>
        <taxon>Bacilli</taxon>
        <taxon>Lactobacillales</taxon>
        <taxon>Lactobacillaceae</taxon>
        <taxon>Fructilactobacillus</taxon>
    </lineage>
</organism>
<dbReference type="GO" id="GO:0005886">
    <property type="term" value="C:plasma membrane"/>
    <property type="evidence" value="ECO:0007669"/>
    <property type="project" value="UniProtKB-SubCell"/>
</dbReference>
<dbReference type="PATRIC" id="fig|1614.7.peg.338"/>
<feature type="transmembrane region" description="Helical" evidence="9">
    <location>
        <begin position="399"/>
        <end position="427"/>
    </location>
</feature>
<dbReference type="Gene3D" id="1.20.1740.10">
    <property type="entry name" value="Amino acid/polyamine transporter I"/>
    <property type="match status" value="1"/>
</dbReference>
<feature type="transmembrane region" description="Helical" evidence="9">
    <location>
        <begin position="281"/>
        <end position="305"/>
    </location>
</feature>
<dbReference type="PIRSF" id="PIRSF006060">
    <property type="entry name" value="AA_transporter"/>
    <property type="match status" value="1"/>
</dbReference>
<evidence type="ECO:0000256" key="1">
    <source>
        <dbReference type="ARBA" id="ARBA00004651"/>
    </source>
</evidence>
<keyword evidence="6" id="KW-0029">Amino-acid transport</keyword>
<comment type="subcellular location">
    <subcellularLocation>
        <location evidence="1">Cell membrane</location>
        <topology evidence="1">Multi-pass membrane protein</topology>
    </subcellularLocation>
</comment>
<feature type="transmembrane region" description="Helical" evidence="9">
    <location>
        <begin position="338"/>
        <end position="356"/>
    </location>
</feature>
<comment type="caution">
    <text evidence="10">The sequence shown here is derived from an EMBL/GenBank/DDBJ whole genome shotgun (WGS) entry which is preliminary data.</text>
</comment>
<dbReference type="Proteomes" id="UP000031397">
    <property type="component" value="Unassembled WGS sequence"/>
</dbReference>
<dbReference type="AlphaFoldDB" id="A0A0C1M7I9"/>
<dbReference type="PANTHER" id="PTHR42770">
    <property type="entry name" value="AMINO ACID TRANSPORTER-RELATED"/>
    <property type="match status" value="1"/>
</dbReference>
<comment type="similarity">
    <text evidence="2">Belongs to the amino acid-polyamine-organocation (APC) superfamily. Basic amino acid/polyamine antiporter (APA) (TC 2.A.3.2) family.</text>
</comment>
<keyword evidence="3" id="KW-0813">Transport</keyword>
<evidence type="ECO:0000256" key="8">
    <source>
        <dbReference type="ARBA" id="ARBA00023136"/>
    </source>
</evidence>
<evidence type="ECO:0000256" key="5">
    <source>
        <dbReference type="ARBA" id="ARBA00022692"/>
    </source>
</evidence>
<dbReference type="GO" id="GO:0022857">
    <property type="term" value="F:transmembrane transporter activity"/>
    <property type="evidence" value="ECO:0007669"/>
    <property type="project" value="InterPro"/>
</dbReference>
<dbReference type="InterPro" id="IPR050367">
    <property type="entry name" value="APC_superfamily"/>
</dbReference>
<evidence type="ECO:0000256" key="7">
    <source>
        <dbReference type="ARBA" id="ARBA00022989"/>
    </source>
</evidence>
<evidence type="ECO:0000313" key="11">
    <source>
        <dbReference type="Proteomes" id="UP000031397"/>
    </source>
</evidence>
<keyword evidence="5 9" id="KW-0812">Transmembrane</keyword>
<dbReference type="Pfam" id="PF13520">
    <property type="entry name" value="AA_permease_2"/>
    <property type="match status" value="1"/>
</dbReference>
<feature type="transmembrane region" description="Helical" evidence="9">
    <location>
        <begin position="238"/>
        <end position="261"/>
    </location>
</feature>
<evidence type="ECO:0000256" key="9">
    <source>
        <dbReference type="SAM" id="Phobius"/>
    </source>
</evidence>
<dbReference type="InterPro" id="IPR004754">
    <property type="entry name" value="Amino_acid_antiprt"/>
</dbReference>
<dbReference type="OrthoDB" id="9762947at2"/>
<evidence type="ECO:0000256" key="6">
    <source>
        <dbReference type="ARBA" id="ARBA00022970"/>
    </source>
</evidence>
<dbReference type="NCBIfam" id="TIGR00905">
    <property type="entry name" value="2A0302"/>
    <property type="match status" value="1"/>
</dbReference>
<dbReference type="EMBL" id="JOJZ01000009">
    <property type="protein sequence ID" value="KID42419.1"/>
    <property type="molecule type" value="Genomic_DNA"/>
</dbReference>
<evidence type="ECO:0000256" key="3">
    <source>
        <dbReference type="ARBA" id="ARBA00022448"/>
    </source>
</evidence>
<feature type="transmembrane region" description="Helical" evidence="9">
    <location>
        <begin position="157"/>
        <end position="184"/>
    </location>
</feature>
<keyword evidence="11" id="KW-1185">Reference proteome</keyword>
<gene>
    <name evidence="10" type="ORF">LfDm3_0348</name>
</gene>
<accession>A0A0C1M7I9</accession>
<protein>
    <submittedName>
        <fullName evidence="10">Arginine/ornithine antiporter ArcD</fullName>
    </submittedName>
</protein>
<reference evidence="10 11" key="1">
    <citation type="submission" date="2014-06" db="EMBL/GenBank/DDBJ databases">
        <title>Functional and comparative genomic analyses of the Drosophila gut microbiota identify candidate symbiosis factors.</title>
        <authorList>
            <person name="Newell P.D."/>
            <person name="Chaston J.M."/>
            <person name="Douglas A.E."/>
        </authorList>
    </citation>
    <scope>NUCLEOTIDE SEQUENCE [LARGE SCALE GENOMIC DNA]</scope>
    <source>
        <strain evidence="10 11">DmCS_002</strain>
    </source>
</reference>
<keyword evidence="4" id="KW-1003">Cell membrane</keyword>
<feature type="transmembrane region" description="Helical" evidence="9">
    <location>
        <begin position="32"/>
        <end position="56"/>
    </location>
</feature>
<dbReference type="GeneID" id="74913035"/>
<feature type="transmembrane region" description="Helical" evidence="9">
    <location>
        <begin position="204"/>
        <end position="226"/>
    </location>
</feature>
<proteinExistence type="inferred from homology"/>
<dbReference type="PANTHER" id="PTHR42770:SF4">
    <property type="entry name" value="ARGININE_ORNITHINE ANTIPORTER-RELATED"/>
    <property type="match status" value="1"/>
</dbReference>
<keyword evidence="8 9" id="KW-0472">Membrane</keyword>
<feature type="transmembrane region" description="Helical" evidence="9">
    <location>
        <begin position="362"/>
        <end position="378"/>
    </location>
</feature>
<dbReference type="GO" id="GO:0006865">
    <property type="term" value="P:amino acid transport"/>
    <property type="evidence" value="ECO:0007669"/>
    <property type="project" value="UniProtKB-KW"/>
</dbReference>
<sequence length="472" mass="50624">MGNKKGVSLFGLIMLVISSAIGAGIYNASEQIAAAATPGPALVAWVITGVGIFALAMSLKSLSEAKPELTGISDFARDGFGDFAGFLSGWGYWLSAWLGNIAFATMMMSAIGYFFPVFRSGNSIQAVIIASIFTWLLTWLVTMGIENAAFINTIITVIKIIPLIAFAILGIVLFKANVFTAHFWANFSSNFTYSPATAVGVFDQVKGCIITTMWIFIGIEGATMMAGHAKKRSDAAKATIIGTISLLIINIVIAMLPYGYLPQAKLAKLSNPALTYVVKDMIGPIGAAFVSISLIITMVGALLSWTMLPVEATSQLADQKLLPRWFGYLNKYKSPSHSLWLTQILVQIVLISLLFTDQAYNLAISLCTAAIVICYALVGADQIKAGLQAHSVKKMIPGILALLFEVVGITVAGLQFLWLCSIAYVLGFGFYIKAIKDQGRKITPFEWIMMALITIAAISAVVALFMGKIGVS</sequence>
<keyword evidence="7 9" id="KW-1133">Transmembrane helix</keyword>
<evidence type="ECO:0000256" key="2">
    <source>
        <dbReference type="ARBA" id="ARBA00008220"/>
    </source>
</evidence>
<feature type="transmembrane region" description="Helical" evidence="9">
    <location>
        <begin position="124"/>
        <end position="145"/>
    </location>
</feature>
<name>A0A0C1M7I9_9LACO</name>
<evidence type="ECO:0000256" key="4">
    <source>
        <dbReference type="ARBA" id="ARBA00022475"/>
    </source>
</evidence>
<dbReference type="RefSeq" id="WP_039143531.1">
    <property type="nucleotide sequence ID" value="NZ_JOJZ01000009.1"/>
</dbReference>
<dbReference type="InterPro" id="IPR002293">
    <property type="entry name" value="AA/rel_permease1"/>
</dbReference>